<evidence type="ECO:0000256" key="10">
    <source>
        <dbReference type="SAM" id="Phobius"/>
    </source>
</evidence>
<keyword evidence="6" id="KW-0067">ATP-binding</keyword>
<accession>A0A2W1JB15</accession>
<dbReference type="SUPFAM" id="SSF56784">
    <property type="entry name" value="HAD-like"/>
    <property type="match status" value="1"/>
</dbReference>
<dbReference type="EMBL" id="PQWO01000021">
    <property type="protein sequence ID" value="PZD71158.1"/>
    <property type="molecule type" value="Genomic_DNA"/>
</dbReference>
<feature type="transmembrane region" description="Helical" evidence="10">
    <location>
        <begin position="849"/>
        <end position="870"/>
    </location>
</feature>
<gene>
    <name evidence="12" type="primary">pacL_1</name>
    <name evidence="12" type="ORF">C1752_07886</name>
</gene>
<evidence type="ECO:0000256" key="9">
    <source>
        <dbReference type="ARBA" id="ARBA00023136"/>
    </source>
</evidence>
<dbReference type="GO" id="GO:0016887">
    <property type="term" value="F:ATP hydrolysis activity"/>
    <property type="evidence" value="ECO:0007669"/>
    <property type="project" value="InterPro"/>
</dbReference>
<dbReference type="NCBIfam" id="TIGR01494">
    <property type="entry name" value="ATPase_P-type"/>
    <property type="match status" value="3"/>
</dbReference>
<dbReference type="Gene3D" id="2.70.150.10">
    <property type="entry name" value="Calcium-transporting ATPase, cytoplasmic transduction domain A"/>
    <property type="match status" value="1"/>
</dbReference>
<dbReference type="PRINTS" id="PR00120">
    <property type="entry name" value="HATPASE"/>
</dbReference>
<dbReference type="SFLD" id="SFLDS00003">
    <property type="entry name" value="Haloacid_Dehalogenase"/>
    <property type="match status" value="1"/>
</dbReference>
<name>A0A2W1JB15_9CYAN</name>
<keyword evidence="5" id="KW-0547">Nucleotide-binding</keyword>
<feature type="transmembrane region" description="Helical" evidence="10">
    <location>
        <begin position="736"/>
        <end position="758"/>
    </location>
</feature>
<feature type="domain" description="Cation-transporting P-type ATPase N-terminal" evidence="11">
    <location>
        <begin position="3"/>
        <end position="76"/>
    </location>
</feature>
<keyword evidence="7" id="KW-1278">Translocase</keyword>
<evidence type="ECO:0000256" key="2">
    <source>
        <dbReference type="ARBA" id="ARBA00005675"/>
    </source>
</evidence>
<dbReference type="Gene3D" id="3.40.50.1000">
    <property type="entry name" value="HAD superfamily/HAD-like"/>
    <property type="match status" value="1"/>
</dbReference>
<dbReference type="Pfam" id="PF13246">
    <property type="entry name" value="Cation_ATPase"/>
    <property type="match status" value="1"/>
</dbReference>
<dbReference type="OrthoDB" id="499468at2"/>
<dbReference type="InterPro" id="IPR018303">
    <property type="entry name" value="ATPase_P-typ_P_site"/>
</dbReference>
<sequence>MSTWYQLSPPAVLEKFGTIATGLSQEEAQQRLARQGPNELVEKATKNPWVILREQLTATMVLILIVAAVLSAFLGDIQDSIAIFLIVVFNAVLGFRQEYQAEQAIASLRRLAVPTVRVKRAGQVQELSSRELVPGDVVLLEAGNLVPADGRILESANLRVQEASLTGESDAVDKVSHALDQGDLPLGDRVNMVYMGTIVTYGRGEVVITETAMSTELGQIAAAIQSVKSEPTHLQKRLDQLGQKLAIAILVTVLIVFGLGLLRGEELQAMFMIAVSLGVAAVPEGLPAVVTIALSLGAQRMLKQQALIRKLPAVETLGSVTVICTDKTGTLTENRMTVASVVAAGKRIDLTQHPSSLLDGEPSTDFQTQPVHSLLLMAGTLCNDAALNLDDAAPQGFRMIGDPTEGALVVAAAQAGLKKIDLEACLHRIKEVPFDSDRKLMTTVHCRGTDSSPALSLVADTLAFAQVPDPCQYVVFCKGAVDRLLKISDWVWEADRIEQMTEERCDRILETHDQLAQEGMRLLGVAYQSLKEIPDDLSTVEQHLIFVGLVGMIDPIRSDVYGAVQTCQTAGIRPVMITGDHPLTAQHIAADLGIAANGKLLTGQDLDRLTEAELCDAVGQVSVYARVAPQHKLDIIHALQCSGQITAMTGDGVNDAPALKQADIGISMGITGTDVAKDASDIVLLDDNFSTIVAATREGRVIYDNIRKFILYTLTGNLGELWVILFAPFLGMPLPLLPLQILWINLLADGILALSLSVEPAERNIMKRAPYEPNESIFGRGVGQSIIWIGLFLGAVLLGVGYRYWDLGLENWQTMVFCTLAFSRISIAQAVRSDQDSLFKIGLFSNEPALLAVIVTFLFQILVVYVPLLQTMFKTVPLSATDLGVSLGLGALVFFSVEFKKKMFRQRSGSGA</sequence>
<feature type="transmembrane region" description="Helical" evidence="10">
    <location>
        <begin position="56"/>
        <end position="75"/>
    </location>
</feature>
<dbReference type="Pfam" id="PF00689">
    <property type="entry name" value="Cation_ATPase_C"/>
    <property type="match status" value="1"/>
</dbReference>
<evidence type="ECO:0000256" key="8">
    <source>
        <dbReference type="ARBA" id="ARBA00022989"/>
    </source>
</evidence>
<dbReference type="PROSITE" id="PS00154">
    <property type="entry name" value="ATPASE_E1_E2"/>
    <property type="match status" value="1"/>
</dbReference>
<dbReference type="GO" id="GO:0005524">
    <property type="term" value="F:ATP binding"/>
    <property type="evidence" value="ECO:0007669"/>
    <property type="project" value="UniProtKB-KW"/>
</dbReference>
<comment type="caution">
    <text evidence="12">The sequence shown here is derived from an EMBL/GenBank/DDBJ whole genome shotgun (WGS) entry which is preliminary data.</text>
</comment>
<evidence type="ECO:0000259" key="11">
    <source>
        <dbReference type="SMART" id="SM00831"/>
    </source>
</evidence>
<dbReference type="Pfam" id="PF00690">
    <property type="entry name" value="Cation_ATPase_N"/>
    <property type="match status" value="1"/>
</dbReference>
<dbReference type="EC" id="3.6.3.8" evidence="12"/>
<dbReference type="SUPFAM" id="SSF81660">
    <property type="entry name" value="Metal cation-transporting ATPase, ATP-binding domain N"/>
    <property type="match status" value="1"/>
</dbReference>
<dbReference type="InterPro" id="IPR001757">
    <property type="entry name" value="P_typ_ATPase"/>
</dbReference>
<feature type="transmembrane region" description="Helical" evidence="10">
    <location>
        <begin position="709"/>
        <end position="730"/>
    </location>
</feature>
<dbReference type="InterPro" id="IPR023214">
    <property type="entry name" value="HAD_sf"/>
</dbReference>
<dbReference type="InterPro" id="IPR059000">
    <property type="entry name" value="ATPase_P-type_domA"/>
</dbReference>
<evidence type="ECO:0000313" key="12">
    <source>
        <dbReference type="EMBL" id="PZD71158.1"/>
    </source>
</evidence>
<dbReference type="SFLD" id="SFLDG00002">
    <property type="entry name" value="C1.7:_P-type_atpase_like"/>
    <property type="match status" value="1"/>
</dbReference>
<feature type="transmembrane region" description="Helical" evidence="10">
    <location>
        <begin position="811"/>
        <end position="828"/>
    </location>
</feature>
<proteinExistence type="inferred from homology"/>
<protein>
    <submittedName>
        <fullName evidence="12">Calcium-transporting ATPase</fullName>
        <ecNumber evidence="12">3.6.3.8</ecNumber>
    </submittedName>
</protein>
<dbReference type="PRINTS" id="PR00119">
    <property type="entry name" value="CATATPASE"/>
</dbReference>
<comment type="similarity">
    <text evidence="2">Belongs to the cation transport ATPase (P-type) (TC 3.A.3) family. Type IIA subfamily.</text>
</comment>
<keyword evidence="13" id="KW-1185">Reference proteome</keyword>
<dbReference type="SUPFAM" id="SSF81665">
    <property type="entry name" value="Calcium ATPase, transmembrane domain M"/>
    <property type="match status" value="1"/>
</dbReference>
<dbReference type="FunFam" id="3.40.50.1000:FF:000028">
    <property type="entry name" value="Calcium-transporting P-type ATPase, putative"/>
    <property type="match status" value="1"/>
</dbReference>
<dbReference type="SMART" id="SM00831">
    <property type="entry name" value="Cation_ATPase_N"/>
    <property type="match status" value="1"/>
</dbReference>
<dbReference type="CDD" id="cd02089">
    <property type="entry name" value="P-type_ATPase_Ca_prok"/>
    <property type="match status" value="1"/>
</dbReference>
<dbReference type="InterPro" id="IPR023298">
    <property type="entry name" value="ATPase_P-typ_TM_dom_sf"/>
</dbReference>
<dbReference type="GO" id="GO:0005886">
    <property type="term" value="C:plasma membrane"/>
    <property type="evidence" value="ECO:0007669"/>
    <property type="project" value="UniProtKB-SubCell"/>
</dbReference>
<feature type="transmembrane region" description="Helical" evidence="10">
    <location>
        <begin position="876"/>
        <end position="897"/>
    </location>
</feature>
<dbReference type="InterPro" id="IPR008250">
    <property type="entry name" value="ATPase_P-typ_transduc_dom_A_sf"/>
</dbReference>
<dbReference type="SUPFAM" id="SSF81653">
    <property type="entry name" value="Calcium ATPase, transduction domain A"/>
    <property type="match status" value="1"/>
</dbReference>
<evidence type="ECO:0000256" key="1">
    <source>
        <dbReference type="ARBA" id="ARBA00004651"/>
    </source>
</evidence>
<keyword evidence="3" id="KW-1003">Cell membrane</keyword>
<keyword evidence="8 10" id="KW-1133">Transmembrane helix</keyword>
<evidence type="ECO:0000313" key="13">
    <source>
        <dbReference type="Proteomes" id="UP000248857"/>
    </source>
</evidence>
<reference evidence="12 13" key="1">
    <citation type="journal article" date="2018" name="Sci. Rep.">
        <title>A novel species of the marine cyanobacterium Acaryochloris with a unique pigment content and lifestyle.</title>
        <authorList>
            <person name="Partensky F."/>
            <person name="Six C."/>
            <person name="Ratin M."/>
            <person name="Garczarek L."/>
            <person name="Vaulot D."/>
            <person name="Probert I."/>
            <person name="Calteau A."/>
            <person name="Gourvil P."/>
            <person name="Marie D."/>
            <person name="Grebert T."/>
            <person name="Bouchier C."/>
            <person name="Le Panse S."/>
            <person name="Gachenot M."/>
            <person name="Rodriguez F."/>
            <person name="Garrido J.L."/>
        </authorList>
    </citation>
    <scope>NUCLEOTIDE SEQUENCE [LARGE SCALE GENOMIC DNA]</scope>
    <source>
        <strain evidence="12 13">RCC1774</strain>
    </source>
</reference>
<feature type="transmembrane region" description="Helical" evidence="10">
    <location>
        <begin position="245"/>
        <end position="263"/>
    </location>
</feature>
<dbReference type="Gene3D" id="1.20.1110.10">
    <property type="entry name" value="Calcium-transporting ATPase, transmembrane domain"/>
    <property type="match status" value="1"/>
</dbReference>
<dbReference type="InterPro" id="IPR023299">
    <property type="entry name" value="ATPase_P-typ_cyto_dom_N"/>
</dbReference>
<dbReference type="Proteomes" id="UP000248857">
    <property type="component" value="Unassembled WGS sequence"/>
</dbReference>
<keyword evidence="12" id="KW-0378">Hydrolase</keyword>
<dbReference type="PANTHER" id="PTHR43294:SF21">
    <property type="entry name" value="CATION TRANSPORTING ATPASE"/>
    <property type="match status" value="1"/>
</dbReference>
<dbReference type="Pfam" id="PF00122">
    <property type="entry name" value="E1-E2_ATPase"/>
    <property type="match status" value="1"/>
</dbReference>
<comment type="subcellular location">
    <subcellularLocation>
        <location evidence="1">Cell membrane</location>
        <topology evidence="1">Multi-pass membrane protein</topology>
    </subcellularLocation>
</comment>
<evidence type="ECO:0000256" key="3">
    <source>
        <dbReference type="ARBA" id="ARBA00022475"/>
    </source>
</evidence>
<feature type="transmembrane region" description="Helical" evidence="10">
    <location>
        <begin position="786"/>
        <end position="805"/>
    </location>
</feature>
<dbReference type="RefSeq" id="WP_110988358.1">
    <property type="nucleotide sequence ID" value="NZ_CAWNWM010000021.1"/>
</dbReference>
<keyword evidence="4 10" id="KW-0812">Transmembrane</keyword>
<evidence type="ECO:0000256" key="7">
    <source>
        <dbReference type="ARBA" id="ARBA00022967"/>
    </source>
</evidence>
<evidence type="ECO:0000256" key="6">
    <source>
        <dbReference type="ARBA" id="ARBA00022840"/>
    </source>
</evidence>
<dbReference type="InterPro" id="IPR006068">
    <property type="entry name" value="ATPase_P-typ_cation-transptr_C"/>
</dbReference>
<evidence type="ECO:0000256" key="4">
    <source>
        <dbReference type="ARBA" id="ARBA00022692"/>
    </source>
</evidence>
<dbReference type="Gene3D" id="3.40.1110.10">
    <property type="entry name" value="Calcium-transporting ATPase, cytoplasmic domain N"/>
    <property type="match status" value="1"/>
</dbReference>
<dbReference type="InterPro" id="IPR044492">
    <property type="entry name" value="P_typ_ATPase_HD_dom"/>
</dbReference>
<keyword evidence="9 10" id="KW-0472">Membrane</keyword>
<organism evidence="12 13">
    <name type="scientific">Acaryochloris thomasi RCC1774</name>
    <dbReference type="NCBI Taxonomy" id="1764569"/>
    <lineage>
        <taxon>Bacteria</taxon>
        <taxon>Bacillati</taxon>
        <taxon>Cyanobacteriota</taxon>
        <taxon>Cyanophyceae</taxon>
        <taxon>Acaryochloridales</taxon>
        <taxon>Acaryochloridaceae</taxon>
        <taxon>Acaryochloris</taxon>
        <taxon>Acaryochloris thomasi</taxon>
    </lineage>
</organism>
<dbReference type="PANTHER" id="PTHR43294">
    <property type="entry name" value="SODIUM/POTASSIUM-TRANSPORTING ATPASE SUBUNIT ALPHA"/>
    <property type="match status" value="1"/>
</dbReference>
<dbReference type="InterPro" id="IPR050510">
    <property type="entry name" value="Cation_transp_ATPase_P-type"/>
</dbReference>
<dbReference type="InterPro" id="IPR036412">
    <property type="entry name" value="HAD-like_sf"/>
</dbReference>
<dbReference type="SFLD" id="SFLDF00027">
    <property type="entry name" value="p-type_atpase"/>
    <property type="match status" value="1"/>
</dbReference>
<feature type="transmembrane region" description="Helical" evidence="10">
    <location>
        <begin position="269"/>
        <end position="294"/>
    </location>
</feature>
<evidence type="ECO:0000256" key="5">
    <source>
        <dbReference type="ARBA" id="ARBA00022741"/>
    </source>
</evidence>
<dbReference type="InterPro" id="IPR004014">
    <property type="entry name" value="ATPase_P-typ_cation-transptr_N"/>
</dbReference>
<dbReference type="AlphaFoldDB" id="A0A2W1JB15"/>